<feature type="domain" description="HMA" evidence="1">
    <location>
        <begin position="1"/>
        <end position="66"/>
    </location>
</feature>
<protein>
    <submittedName>
        <fullName evidence="2">Copper chaperone CopZ</fullName>
    </submittedName>
</protein>
<name>A0A1G9S0N4_9FLAO</name>
<evidence type="ECO:0000313" key="2">
    <source>
        <dbReference type="EMBL" id="SDM29108.1"/>
    </source>
</evidence>
<organism evidence="2 3">
    <name type="scientific">Kriegella aquimaris</name>
    <dbReference type="NCBI Taxonomy" id="192904"/>
    <lineage>
        <taxon>Bacteria</taxon>
        <taxon>Pseudomonadati</taxon>
        <taxon>Bacteroidota</taxon>
        <taxon>Flavobacteriia</taxon>
        <taxon>Flavobacteriales</taxon>
        <taxon>Flavobacteriaceae</taxon>
        <taxon>Kriegella</taxon>
    </lineage>
</organism>
<dbReference type="Gene3D" id="3.30.70.100">
    <property type="match status" value="1"/>
</dbReference>
<dbReference type="Pfam" id="PF00403">
    <property type="entry name" value="HMA"/>
    <property type="match status" value="1"/>
</dbReference>
<proteinExistence type="predicted"/>
<dbReference type="RefSeq" id="WP_089890706.1">
    <property type="nucleotide sequence ID" value="NZ_FNGV01000007.1"/>
</dbReference>
<keyword evidence="3" id="KW-1185">Reference proteome</keyword>
<evidence type="ECO:0000313" key="3">
    <source>
        <dbReference type="Proteomes" id="UP000199440"/>
    </source>
</evidence>
<accession>A0A1G9S0N4</accession>
<dbReference type="EMBL" id="FNGV01000007">
    <property type="protein sequence ID" value="SDM29108.1"/>
    <property type="molecule type" value="Genomic_DNA"/>
</dbReference>
<dbReference type="InterPro" id="IPR006121">
    <property type="entry name" value="HMA_dom"/>
</dbReference>
<evidence type="ECO:0000259" key="1">
    <source>
        <dbReference type="PROSITE" id="PS50846"/>
    </source>
</evidence>
<dbReference type="PROSITE" id="PS50846">
    <property type="entry name" value="HMA_2"/>
    <property type="match status" value="1"/>
</dbReference>
<dbReference type="SUPFAM" id="SSF55008">
    <property type="entry name" value="HMA, heavy metal-associated domain"/>
    <property type="match status" value="1"/>
</dbReference>
<reference evidence="2 3" key="1">
    <citation type="submission" date="2016-10" db="EMBL/GenBank/DDBJ databases">
        <authorList>
            <person name="de Groot N.N."/>
        </authorList>
    </citation>
    <scope>NUCLEOTIDE SEQUENCE [LARGE SCALE GENOMIC DNA]</scope>
    <source>
        <strain evidence="2 3">DSM 19886</strain>
    </source>
</reference>
<dbReference type="OrthoDB" id="677920at2"/>
<dbReference type="InterPro" id="IPR036163">
    <property type="entry name" value="HMA_dom_sf"/>
</dbReference>
<dbReference type="STRING" id="192904.SAMN04488514_10760"/>
<sequence length="91" mass="10178">MKTSIIVQNLRCRECAKTIIAKLSELPTISNLAVDVELARVSFVYENFNDALVVKEKLREMGYPSIHYKSSIPNKTFSFEGGGAVLKLLKT</sequence>
<dbReference type="Proteomes" id="UP000199440">
    <property type="component" value="Unassembled WGS sequence"/>
</dbReference>
<gene>
    <name evidence="2" type="ORF">SAMN04488514_10760</name>
</gene>
<dbReference type="AlphaFoldDB" id="A0A1G9S0N4"/>
<dbReference type="GO" id="GO:0046872">
    <property type="term" value="F:metal ion binding"/>
    <property type="evidence" value="ECO:0007669"/>
    <property type="project" value="InterPro"/>
</dbReference>